<evidence type="ECO:0000313" key="1">
    <source>
        <dbReference type="EMBL" id="OCB89628.1"/>
    </source>
</evidence>
<dbReference type="AlphaFoldDB" id="A0A9Q5NA36"/>
<comment type="caution">
    <text evidence="1">The sequence shown here is derived from an EMBL/GenBank/DDBJ whole genome shotgun (WGS) entry which is preliminary data.</text>
</comment>
<organism evidence="1 2">
    <name type="scientific">Sanghuangporus baumii</name>
    <name type="common">Phellinus baumii</name>
    <dbReference type="NCBI Taxonomy" id="108892"/>
    <lineage>
        <taxon>Eukaryota</taxon>
        <taxon>Fungi</taxon>
        <taxon>Dikarya</taxon>
        <taxon>Basidiomycota</taxon>
        <taxon>Agaricomycotina</taxon>
        <taxon>Agaricomycetes</taxon>
        <taxon>Hymenochaetales</taxon>
        <taxon>Hymenochaetaceae</taxon>
        <taxon>Sanghuangporus</taxon>
    </lineage>
</organism>
<dbReference type="Proteomes" id="UP000757232">
    <property type="component" value="Unassembled WGS sequence"/>
</dbReference>
<accession>A0A9Q5NA36</accession>
<gene>
    <name evidence="1" type="ORF">A7U60_g3226</name>
</gene>
<evidence type="ECO:0000313" key="2">
    <source>
        <dbReference type="Proteomes" id="UP000757232"/>
    </source>
</evidence>
<proteinExistence type="predicted"/>
<dbReference type="EMBL" id="LNZH02000152">
    <property type="protein sequence ID" value="OCB89628.1"/>
    <property type="molecule type" value="Genomic_DNA"/>
</dbReference>
<dbReference type="OrthoDB" id="3222453at2759"/>
<keyword evidence="2" id="KW-1185">Reference proteome</keyword>
<sequence>MLVDDTFTETAEVVFSIIPVYDATITYLDEEEVCYPTLDEAILNRAIHSICLPFSPTMRNLPHELYAWQLQCLNYGYALFEPNPNGAYDFIRVGDVGYVSEDGKFMKLFNAFSDPSSPENLAARLPDNFQPIDTIFRETDRLEPLPPRCRPVEMHDLVFVRECVLTGDWTNISWNSSSCDSDVSFSVGLPGASNVGVSFWGQRQQHVDVPKREGAFRDTPIANEESPVFGQCIFIKGLRIAERAWYDKLACLLKLPLGKGKEEENEPGLRIIGDKDFKITTIGEVGSSIRPIQNAYDAVAIYIFEVLAFL</sequence>
<reference evidence="1" key="1">
    <citation type="submission" date="2016-06" db="EMBL/GenBank/DDBJ databases">
        <title>Draft Genome sequence of the fungus Inonotus baumii.</title>
        <authorList>
            <person name="Zhu H."/>
            <person name="Lin W."/>
        </authorList>
    </citation>
    <scope>NUCLEOTIDE SEQUENCE</scope>
    <source>
        <strain evidence="1">821</strain>
    </source>
</reference>
<protein>
    <submittedName>
        <fullName evidence="1">Uncharacterized protein</fullName>
    </submittedName>
</protein>
<name>A0A9Q5NA36_SANBA</name>